<keyword evidence="5 16" id="KW-0853">WD repeat</keyword>
<evidence type="ECO:0000256" key="9">
    <source>
        <dbReference type="ARBA" id="ARBA00023034"/>
    </source>
</evidence>
<dbReference type="OrthoDB" id="10261470at2759"/>
<dbReference type="Gene3D" id="2.130.10.10">
    <property type="entry name" value="YVTN repeat-like/Quinoprotein amine dehydrogenase"/>
    <property type="match status" value="1"/>
</dbReference>
<feature type="repeat" description="WD" evidence="16">
    <location>
        <begin position="131"/>
        <end position="172"/>
    </location>
</feature>
<dbReference type="PANTHER" id="PTHR19876:SF1">
    <property type="entry name" value="COATOMER SUBUNIT ALPHA"/>
    <property type="match status" value="1"/>
</dbReference>
<dbReference type="InterPro" id="IPR019775">
    <property type="entry name" value="WD40_repeat_CS"/>
</dbReference>
<dbReference type="GO" id="GO:0006888">
    <property type="term" value="P:endoplasmic reticulum to Golgi vesicle-mediated transport"/>
    <property type="evidence" value="ECO:0007669"/>
    <property type="project" value="InterPro"/>
</dbReference>
<comment type="subunit">
    <text evidence="13">Oligomeric complex that consists of at least the alpha, beta, beta', gamma, delta, epsilon and zeta subunits. Interacts with SCYL1. Interacts with JAGN1. Interacts with TMEM41B. Interacts with SVEP1. Probably interacts with PEX11A.</text>
</comment>
<dbReference type="InterPro" id="IPR056176">
    <property type="entry name" value="TPR_COPA_B"/>
</dbReference>
<comment type="function">
    <text evidence="12">Xenin stimulates exocrine pancreatic secretion. It inhibits pentagastrin-stimulated secretion of acid, to induce exocrine pancreatic secretion and to affect small and large intestinal motility. In the gut, xenin interacts with the neurotensin receptor.</text>
</comment>
<dbReference type="SUPFAM" id="SSF50978">
    <property type="entry name" value="WD40 repeat-like"/>
    <property type="match status" value="1"/>
</dbReference>
<dbReference type="InterPro" id="IPR036322">
    <property type="entry name" value="WD40_repeat_dom_sf"/>
</dbReference>
<comment type="subcellular location">
    <subcellularLocation>
        <location evidence="2">Cytoplasmic vesicle</location>
        <location evidence="2">COPI-coated vesicle membrane</location>
        <topology evidence="2">Peripheral membrane protein</topology>
        <orientation evidence="2">Cytoplasmic side</orientation>
    </subcellularLocation>
    <subcellularLocation>
        <location evidence="1">Golgi apparatus membrane</location>
        <topology evidence="1">Peripheral membrane protein</topology>
        <orientation evidence="1">Cytoplasmic side</orientation>
    </subcellularLocation>
</comment>
<dbReference type="SMART" id="SM00320">
    <property type="entry name" value="WD40"/>
    <property type="match status" value="7"/>
</dbReference>
<evidence type="ECO:0000256" key="16">
    <source>
        <dbReference type="PROSITE-ProRule" id="PRU00221"/>
    </source>
</evidence>
<evidence type="ECO:0000256" key="2">
    <source>
        <dbReference type="ARBA" id="ARBA00004347"/>
    </source>
</evidence>
<dbReference type="InterPro" id="IPR001680">
    <property type="entry name" value="WD40_rpt"/>
</dbReference>
<feature type="repeat" description="WD" evidence="16">
    <location>
        <begin position="246"/>
        <end position="287"/>
    </location>
</feature>
<dbReference type="STRING" id="6334.A0A0V1AXX0"/>
<keyword evidence="21" id="KW-1185">Reference proteome</keyword>
<keyword evidence="10" id="KW-0472">Membrane</keyword>
<dbReference type="PROSITE" id="PS00678">
    <property type="entry name" value="WD_REPEATS_1"/>
    <property type="match status" value="1"/>
</dbReference>
<organism evidence="20 21">
    <name type="scientific">Trichinella spiralis</name>
    <name type="common">Trichina worm</name>
    <dbReference type="NCBI Taxonomy" id="6334"/>
    <lineage>
        <taxon>Eukaryota</taxon>
        <taxon>Metazoa</taxon>
        <taxon>Ecdysozoa</taxon>
        <taxon>Nematoda</taxon>
        <taxon>Enoplea</taxon>
        <taxon>Dorylaimia</taxon>
        <taxon>Trichinellida</taxon>
        <taxon>Trichinellidae</taxon>
        <taxon>Trichinella</taxon>
    </lineage>
</organism>
<evidence type="ECO:0000259" key="18">
    <source>
        <dbReference type="Pfam" id="PF06957"/>
    </source>
</evidence>
<feature type="domain" description="COPA/B TPR" evidence="19">
    <location>
        <begin position="673"/>
        <end position="827"/>
    </location>
</feature>
<feature type="repeat" description="WD" evidence="16">
    <location>
        <begin position="304"/>
        <end position="345"/>
    </location>
</feature>
<accession>A0A0V1AXX0</accession>
<dbReference type="PIRSF" id="PIRSF003354">
    <property type="entry name" value="Coatomer_alpha_subunit"/>
    <property type="match status" value="1"/>
</dbReference>
<feature type="domain" description="COPA/B second beta-propeller" evidence="17">
    <location>
        <begin position="414"/>
        <end position="644"/>
    </location>
</feature>
<dbReference type="GO" id="GO:0006890">
    <property type="term" value="P:retrograde vesicle-mediated transport, Golgi to endoplasmic reticulum"/>
    <property type="evidence" value="ECO:0007669"/>
    <property type="project" value="TreeGrafter"/>
</dbReference>
<evidence type="ECO:0000256" key="15">
    <source>
        <dbReference type="ARBA" id="ARBA00081575"/>
    </source>
</evidence>
<dbReference type="Pfam" id="PF06957">
    <property type="entry name" value="COPI_C"/>
    <property type="match status" value="1"/>
</dbReference>
<protein>
    <recommendedName>
        <fullName evidence="14">Coatomer subunit alpha</fullName>
    </recommendedName>
    <alternativeName>
        <fullName evidence="15">Alpha-coat protein</fullName>
    </alternativeName>
</protein>
<dbReference type="InterPro" id="IPR015943">
    <property type="entry name" value="WD40/YVTN_repeat-like_dom_sf"/>
</dbReference>
<evidence type="ECO:0000313" key="21">
    <source>
        <dbReference type="Proteomes" id="UP000054776"/>
    </source>
</evidence>
<keyword evidence="3" id="KW-0813">Transport</keyword>
<keyword evidence="7" id="KW-0931">ER-Golgi transport</keyword>
<dbReference type="GO" id="GO:0000139">
    <property type="term" value="C:Golgi membrane"/>
    <property type="evidence" value="ECO:0007669"/>
    <property type="project" value="UniProtKB-SubCell"/>
</dbReference>
<dbReference type="Pfam" id="PF23953">
    <property type="entry name" value="TPR_COPA_B"/>
    <property type="match status" value="1"/>
</dbReference>
<feature type="repeat" description="WD" evidence="16">
    <location>
        <begin position="89"/>
        <end position="130"/>
    </location>
</feature>
<dbReference type="PRINTS" id="PR00320">
    <property type="entry name" value="GPROTEINBRPT"/>
</dbReference>
<dbReference type="GO" id="GO:0005198">
    <property type="term" value="F:structural molecule activity"/>
    <property type="evidence" value="ECO:0007669"/>
    <property type="project" value="InterPro"/>
</dbReference>
<dbReference type="Proteomes" id="UP000054776">
    <property type="component" value="Unassembled WGS sequence"/>
</dbReference>
<evidence type="ECO:0000256" key="5">
    <source>
        <dbReference type="ARBA" id="ARBA00022574"/>
    </source>
</evidence>
<proteinExistence type="predicted"/>
<dbReference type="InterPro" id="IPR047312">
    <property type="entry name" value="Coatomer_alpha_WD-assoc_reg"/>
</dbReference>
<evidence type="ECO:0000256" key="8">
    <source>
        <dbReference type="ARBA" id="ARBA00022927"/>
    </source>
</evidence>
<dbReference type="InterPro" id="IPR006692">
    <property type="entry name" value="Beta-prop_COPA/B_2nd"/>
</dbReference>
<dbReference type="InterPro" id="IPR050844">
    <property type="entry name" value="Coatomer_complex_subunit"/>
</dbReference>
<dbReference type="FunFam" id="1.25.40.470:FF:000002">
    <property type="entry name" value="Coatomer subunit alpha"/>
    <property type="match status" value="1"/>
</dbReference>
<dbReference type="InParanoid" id="A0A0V1AXX0"/>
<keyword evidence="9" id="KW-0333">Golgi apparatus</keyword>
<dbReference type="SUPFAM" id="SSF82171">
    <property type="entry name" value="DPP6 N-terminal domain-like"/>
    <property type="match status" value="1"/>
</dbReference>
<dbReference type="InterPro" id="IPR010714">
    <property type="entry name" value="Coatomer_asu_C"/>
</dbReference>
<evidence type="ECO:0000256" key="4">
    <source>
        <dbReference type="ARBA" id="ARBA00022490"/>
    </source>
</evidence>
<dbReference type="Pfam" id="PF04053">
    <property type="entry name" value="B-prop_COPA_B_2nd"/>
    <property type="match status" value="1"/>
</dbReference>
<gene>
    <name evidence="20" type="primary">COPA</name>
    <name evidence="20" type="ORF">T01_9401</name>
</gene>
<evidence type="ECO:0000256" key="3">
    <source>
        <dbReference type="ARBA" id="ARBA00022448"/>
    </source>
</evidence>
<dbReference type="GO" id="GO:0030126">
    <property type="term" value="C:COPI vesicle coat"/>
    <property type="evidence" value="ECO:0007669"/>
    <property type="project" value="InterPro"/>
</dbReference>
<evidence type="ECO:0000256" key="13">
    <source>
        <dbReference type="ARBA" id="ARBA00062633"/>
    </source>
</evidence>
<dbReference type="GO" id="GO:0006891">
    <property type="term" value="P:intra-Golgi vesicle-mediated transport"/>
    <property type="evidence" value="ECO:0007669"/>
    <property type="project" value="TreeGrafter"/>
</dbReference>
<dbReference type="InterPro" id="IPR016391">
    <property type="entry name" value="Coatomer_asu"/>
</dbReference>
<evidence type="ECO:0000256" key="1">
    <source>
        <dbReference type="ARBA" id="ARBA00004255"/>
    </source>
</evidence>
<name>A0A0V1AXX0_TRISP</name>
<dbReference type="CDD" id="cd00200">
    <property type="entry name" value="WD40"/>
    <property type="match status" value="1"/>
</dbReference>
<dbReference type="EMBL" id="JYDH01000166">
    <property type="protein sequence ID" value="KRY29582.1"/>
    <property type="molecule type" value="Genomic_DNA"/>
</dbReference>
<dbReference type="GO" id="GO:0006886">
    <property type="term" value="P:intracellular protein transport"/>
    <property type="evidence" value="ECO:0007669"/>
    <property type="project" value="InterPro"/>
</dbReference>
<feature type="repeat" description="WD" evidence="16">
    <location>
        <begin position="173"/>
        <end position="207"/>
    </location>
</feature>
<sequence length="1305" mass="148823">MHYSALIRNNFISLAFFDVSHSTFYRITATLHKSGIRIEKRTMLKKFEAKSARVKGLSFHPVRPWILASLHSGVIQMWDYQLCVLMEKYEEHDGPVRGICFHPQQPLFVSGGDDYKVKVWNYKQRRCLFNLIGHLDYVRTTFFHNKYPWIISASDDQTIRIWNWQSRSSIAIITGHNHYVMCAQFHPTDDLIVSGSLDQTVRIWDMSVLRKKNAAPGLHSFDDRIYRPVGQTDLFGQSDVIVKHVLEGHDRGVNWVTFHPTMCLVASAADDRQIKLWRYNESKAWEVAIHFAVFNLLSNVVDVCRGHFNNVSCVLFHPRTDLILSDAEDKTIRVWDLQKRTCLMTFRQENSRFWILTAHPTLNLFAAGHDGGMIVFKIERERPAFTVYEENLFYVRDRILRKLNLRTSNDVPLISLRGKSHTPYYSLSYNPAEHSVIITTRMPAIENCVYDIYALPKKENTSENTEVEVGEGKRNHGFAALWIARNRYAVVDRSRNIIIKDVNHETVKTIELSSCEDIFYAGIGMLLIRDLDGMTLYDVQQKRVIATLRVASVRYVVWTSDMSVAALLSKHHITLVTRKLKLLCSTHESNRVKSGSWHNAEVFIYTTTNHIKYMLANGDNGIIRTLDVPLYVAQVIGGDLICLNREALPKKVSINVNEYMFKLALIRHQNDTVLQMVRNSNIIGQAIIAYLQKKGYPEIALHFVKDEKTRFGLALQCCNLDIAFEAAKLLDDRICWEALASAALIQGNHQIVETAYQRVKNFEKLSFLYFITGNVEKLKKMMKIAEIRKDLCGQFEVALLLGDVRERVRILTANGMQMLAFCTAKTHGLETEAAEIGASILSNGQQLPQCSSNAKLLIPPPVIYRNDENWPHLTVSKGYFEAQLSKSATEVGKTLEDPLGVVDADIVEAGEGWGENEDLLKTPEIGDEEVKEFELEDDGGGWEVDDNIDLPPDLLELSSPTDEEGGGFVPPARQASTAVRWVVNTRLPMVHVVAGSFESAFQLLRDQIGVVNFKPFRQHFMALYCRSKLVLECLPVISPLILYPTKDGGNPMDRNTLPPVGLKMSYMATELQACYRLTTAGKFVDAVEHFHNLLLWIPLMVVDNRQEIREAMHLVEICREYLVGLSLELKRKEMPKEQLKDQILSAEMASYFTRCKLQAAHQMLTLRTAVNLLFKLKNYKTCSTMCRRLLECGPKDDVRQQMNQILTFCEKSLTDQHPMEYDALNPFEICAGTYRPIYRGKAMAKCPFCGASYVPNLAGSVCKICRVAEIGRDCLGMTISTVEIRSSKRIRLVLKPQRSRRLTMF</sequence>
<dbReference type="Gene3D" id="1.25.40.470">
    <property type="match status" value="1"/>
</dbReference>
<dbReference type="CDD" id="cd22948">
    <property type="entry name" value="Coatomer_WDAD_alpha"/>
    <property type="match status" value="1"/>
</dbReference>
<evidence type="ECO:0000256" key="14">
    <source>
        <dbReference type="ARBA" id="ARBA00073979"/>
    </source>
</evidence>
<keyword evidence="6" id="KW-0677">Repeat</keyword>
<dbReference type="Pfam" id="PF00400">
    <property type="entry name" value="WD40"/>
    <property type="match status" value="6"/>
</dbReference>
<keyword evidence="8" id="KW-0653">Protein transport</keyword>
<dbReference type="PROSITE" id="PS50294">
    <property type="entry name" value="WD_REPEATS_REGION"/>
    <property type="match status" value="5"/>
</dbReference>
<reference evidence="20 21" key="1">
    <citation type="submission" date="2015-01" db="EMBL/GenBank/DDBJ databases">
        <title>Evolution of Trichinella species and genotypes.</title>
        <authorList>
            <person name="Korhonen P.K."/>
            <person name="Edoardo P."/>
            <person name="Giuseppe L.R."/>
            <person name="Gasser R.B."/>
        </authorList>
    </citation>
    <scope>NUCLEOTIDE SEQUENCE [LARGE SCALE GENOMIC DNA]</scope>
    <source>
        <strain evidence="20">ISS3</strain>
    </source>
</reference>
<evidence type="ECO:0000256" key="10">
    <source>
        <dbReference type="ARBA" id="ARBA00023136"/>
    </source>
</evidence>
<dbReference type="FunCoup" id="A0A0V1AXX0">
    <property type="interactions" value="1804"/>
</dbReference>
<comment type="function">
    <text evidence="11">The coatomer is a cytosolic protein complex that binds to dilysine motifs and reversibly associates with Golgi non-clathrin-coated vesicles, which further mediate biosynthetic protein transport from the ER, via the Golgi up to the trans Golgi network. Coatomer complex is required for budding from Golgi membranes, and is essential for the retrograde Golgi-to-ER transport of dilysine-tagged proteins. In mammals, the coatomer can only be recruited by membranes associated to ADP-ribosylation factors (ARFs), which are small GTP-binding proteins; the complex also influences the Golgi structural integrity, as well as the processing, activity, and endocytic recycling of LDL receptors.</text>
</comment>
<dbReference type="eggNOG" id="KOG0292">
    <property type="taxonomic scope" value="Eukaryota"/>
</dbReference>
<evidence type="ECO:0000256" key="12">
    <source>
        <dbReference type="ARBA" id="ARBA00057585"/>
    </source>
</evidence>
<evidence type="ECO:0000256" key="11">
    <source>
        <dbReference type="ARBA" id="ARBA00024791"/>
    </source>
</evidence>
<evidence type="ECO:0000256" key="6">
    <source>
        <dbReference type="ARBA" id="ARBA00022737"/>
    </source>
</evidence>
<dbReference type="FunFam" id="2.130.10.10:FF:000010">
    <property type="entry name" value="Coatomer subunit alpha"/>
    <property type="match status" value="1"/>
</dbReference>
<evidence type="ECO:0000259" key="19">
    <source>
        <dbReference type="Pfam" id="PF23953"/>
    </source>
</evidence>
<evidence type="ECO:0000313" key="20">
    <source>
        <dbReference type="EMBL" id="KRY29582.1"/>
    </source>
</evidence>
<keyword evidence="4" id="KW-0963">Cytoplasm</keyword>
<dbReference type="PANTHER" id="PTHR19876">
    <property type="entry name" value="COATOMER"/>
    <property type="match status" value="1"/>
</dbReference>
<dbReference type="InterPro" id="IPR020472">
    <property type="entry name" value="WD40_PAC1"/>
</dbReference>
<feature type="domain" description="Coatomer alpha subunit C-terminal" evidence="18">
    <location>
        <begin position="877"/>
        <end position="1285"/>
    </location>
</feature>
<comment type="caution">
    <text evidence="20">The sequence shown here is derived from an EMBL/GenBank/DDBJ whole genome shotgun (WGS) entry which is preliminary data.</text>
</comment>
<evidence type="ECO:0000256" key="7">
    <source>
        <dbReference type="ARBA" id="ARBA00022892"/>
    </source>
</evidence>
<dbReference type="PROSITE" id="PS50082">
    <property type="entry name" value="WD_REPEATS_2"/>
    <property type="match status" value="5"/>
</dbReference>
<evidence type="ECO:0000259" key="17">
    <source>
        <dbReference type="Pfam" id="PF04053"/>
    </source>
</evidence>